<dbReference type="AlphaFoldDB" id="A0A072P8E5"/>
<evidence type="ECO:0000259" key="4">
    <source>
        <dbReference type="Pfam" id="PF00135"/>
    </source>
</evidence>
<keyword evidence="2 3" id="KW-0378">Hydrolase</keyword>
<protein>
    <recommendedName>
        <fullName evidence="3">Carboxylic ester hydrolase</fullName>
        <ecNumber evidence="3">3.1.1.-</ecNumber>
    </recommendedName>
</protein>
<evidence type="ECO:0000256" key="2">
    <source>
        <dbReference type="ARBA" id="ARBA00022801"/>
    </source>
</evidence>
<dbReference type="EC" id="3.1.1.-" evidence="3"/>
<dbReference type="InterPro" id="IPR029058">
    <property type="entry name" value="AB_hydrolase_fold"/>
</dbReference>
<evidence type="ECO:0000313" key="5">
    <source>
        <dbReference type="EMBL" id="KEF56359.1"/>
    </source>
</evidence>
<dbReference type="SUPFAM" id="SSF53474">
    <property type="entry name" value="alpha/beta-Hydrolases"/>
    <property type="match status" value="1"/>
</dbReference>
<dbReference type="GO" id="GO:0016787">
    <property type="term" value="F:hydrolase activity"/>
    <property type="evidence" value="ECO:0007669"/>
    <property type="project" value="UniProtKB-KW"/>
</dbReference>
<dbReference type="GeneID" id="25282853"/>
<feature type="domain" description="Carboxylesterase type B" evidence="4">
    <location>
        <begin position="19"/>
        <end position="463"/>
    </location>
</feature>
<dbReference type="EMBL" id="AMGV01000006">
    <property type="protein sequence ID" value="KEF56359.1"/>
    <property type="molecule type" value="Genomic_DNA"/>
</dbReference>
<dbReference type="ESTHER" id="9euro-a0a072p8e5">
    <property type="family name" value="Fungal_carboxylesterase_lipase"/>
</dbReference>
<name>A0A072P8E5_9EURO</name>
<comment type="caution">
    <text evidence="5">The sequence shown here is derived from an EMBL/GenBank/DDBJ whole genome shotgun (WGS) entry which is preliminary data.</text>
</comment>
<comment type="similarity">
    <text evidence="1 3">Belongs to the type-B carboxylesterase/lipase family.</text>
</comment>
<dbReference type="PROSITE" id="PS00122">
    <property type="entry name" value="CARBOXYLESTERASE_B_1"/>
    <property type="match status" value="1"/>
</dbReference>
<dbReference type="PANTHER" id="PTHR43142:SF1">
    <property type="entry name" value="CARBOXYLIC ESTER HYDROLASE"/>
    <property type="match status" value="1"/>
</dbReference>
<accession>A0A072P8E5</accession>
<dbReference type="VEuPathDB" id="FungiDB:A1O9_07940"/>
<dbReference type="Pfam" id="PF00135">
    <property type="entry name" value="COesterase"/>
    <property type="match status" value="1"/>
</dbReference>
<sequence length="548" mass="60062">MGSIDASKPASGFSYRHPVLGELHGTGRGSDIVQFRGIPFADIPARFRQSILRTTLPGEPYDATQPGSTCPHTEALPFPDFWSGTLPPDGIALSRPTADEFKCLNLNITAPLSALQGAKKVPVLVFIHGGAFMVGSSSIQVASREIYDGLRLVQTSIALGRPLVVVTINYRVGPLGFLASSALEAYNKSFGEAVGNYGLHDQRQALEWVFKFIDGFGGDPSMITIQGGSAGGASCHFQTQFKDTKIKRAILSSGTTLAIGAMPLTYHEEQFSNFARKYSPMGSNDVIRDLQSIPAQRFVEETPSGFYNPVIDNDWIKGRTVTDLIERPTSVELMIGSCAYEQDLTLAMLGALDPANSSDKAMRDTALTMLRPIGLTSKTDELFSAEVLEAYGIQDTVETPTKDRETWAEFVADLIFRIPPFLIALKAQSKTYVYEFESTNPYPNWKLGYRKANHAISDLFLFNPAADLVGEEHQKEYSGAVHQLQRDWISFCYGQLDWEPFKAGDEEKLGPVYTFANHGAGGKTETLEAVVGKKLLTRWRAALTVAET</sequence>
<dbReference type="Proteomes" id="UP000027920">
    <property type="component" value="Unassembled WGS sequence"/>
</dbReference>
<dbReference type="Gene3D" id="3.40.50.1820">
    <property type="entry name" value="alpha/beta hydrolase"/>
    <property type="match status" value="1"/>
</dbReference>
<gene>
    <name evidence="5" type="ORF">A1O9_07940</name>
</gene>
<dbReference type="OrthoDB" id="4137226at2759"/>
<keyword evidence="6" id="KW-1185">Reference proteome</keyword>
<dbReference type="PANTHER" id="PTHR43142">
    <property type="entry name" value="CARBOXYLIC ESTER HYDROLASE"/>
    <property type="match status" value="1"/>
</dbReference>
<dbReference type="RefSeq" id="XP_013258949.1">
    <property type="nucleotide sequence ID" value="XM_013403495.1"/>
</dbReference>
<dbReference type="InterPro" id="IPR019826">
    <property type="entry name" value="Carboxylesterase_B_AS"/>
</dbReference>
<proteinExistence type="inferred from homology"/>
<dbReference type="STRING" id="1182545.A0A072P8E5"/>
<reference evidence="5 6" key="1">
    <citation type="submission" date="2013-03" db="EMBL/GenBank/DDBJ databases">
        <title>The Genome Sequence of Exophiala aquamarina CBS 119918.</title>
        <authorList>
            <consortium name="The Broad Institute Genomics Platform"/>
            <person name="Cuomo C."/>
            <person name="de Hoog S."/>
            <person name="Gorbushina A."/>
            <person name="Walker B."/>
            <person name="Young S.K."/>
            <person name="Zeng Q."/>
            <person name="Gargeya S."/>
            <person name="Fitzgerald M."/>
            <person name="Haas B."/>
            <person name="Abouelleil A."/>
            <person name="Allen A.W."/>
            <person name="Alvarado L."/>
            <person name="Arachchi H.M."/>
            <person name="Berlin A.M."/>
            <person name="Chapman S.B."/>
            <person name="Gainer-Dewar J."/>
            <person name="Goldberg J."/>
            <person name="Griggs A."/>
            <person name="Gujja S."/>
            <person name="Hansen M."/>
            <person name="Howarth C."/>
            <person name="Imamovic A."/>
            <person name="Ireland A."/>
            <person name="Larimer J."/>
            <person name="McCowan C."/>
            <person name="Murphy C."/>
            <person name="Pearson M."/>
            <person name="Poon T.W."/>
            <person name="Priest M."/>
            <person name="Roberts A."/>
            <person name="Saif S."/>
            <person name="Shea T."/>
            <person name="Sisk P."/>
            <person name="Sykes S."/>
            <person name="Wortman J."/>
            <person name="Nusbaum C."/>
            <person name="Birren B."/>
        </authorList>
    </citation>
    <scope>NUCLEOTIDE SEQUENCE [LARGE SCALE GENOMIC DNA]</scope>
    <source>
        <strain evidence="5 6">CBS 119918</strain>
    </source>
</reference>
<dbReference type="HOGENOM" id="CLU_006586_14_4_1"/>
<organism evidence="5 6">
    <name type="scientific">Exophiala aquamarina CBS 119918</name>
    <dbReference type="NCBI Taxonomy" id="1182545"/>
    <lineage>
        <taxon>Eukaryota</taxon>
        <taxon>Fungi</taxon>
        <taxon>Dikarya</taxon>
        <taxon>Ascomycota</taxon>
        <taxon>Pezizomycotina</taxon>
        <taxon>Eurotiomycetes</taxon>
        <taxon>Chaetothyriomycetidae</taxon>
        <taxon>Chaetothyriales</taxon>
        <taxon>Herpotrichiellaceae</taxon>
        <taxon>Exophiala</taxon>
    </lineage>
</organism>
<evidence type="ECO:0000313" key="6">
    <source>
        <dbReference type="Proteomes" id="UP000027920"/>
    </source>
</evidence>
<evidence type="ECO:0000256" key="1">
    <source>
        <dbReference type="ARBA" id="ARBA00005964"/>
    </source>
</evidence>
<dbReference type="InterPro" id="IPR002018">
    <property type="entry name" value="CarbesteraseB"/>
</dbReference>
<evidence type="ECO:0000256" key="3">
    <source>
        <dbReference type="RuleBase" id="RU361235"/>
    </source>
</evidence>